<keyword evidence="3" id="KW-1185">Reference proteome</keyword>
<name>A0ABS8Y943_DATST</name>
<feature type="compositionally biased region" description="Basic and acidic residues" evidence="1">
    <location>
        <begin position="64"/>
        <end position="79"/>
    </location>
</feature>
<evidence type="ECO:0000256" key="1">
    <source>
        <dbReference type="SAM" id="MobiDB-lite"/>
    </source>
</evidence>
<feature type="region of interest" description="Disordered" evidence="1">
    <location>
        <begin position="64"/>
        <end position="88"/>
    </location>
</feature>
<proteinExistence type="predicted"/>
<organism evidence="2 3">
    <name type="scientific">Datura stramonium</name>
    <name type="common">Jimsonweed</name>
    <name type="synonym">Common thornapple</name>
    <dbReference type="NCBI Taxonomy" id="4076"/>
    <lineage>
        <taxon>Eukaryota</taxon>
        <taxon>Viridiplantae</taxon>
        <taxon>Streptophyta</taxon>
        <taxon>Embryophyta</taxon>
        <taxon>Tracheophyta</taxon>
        <taxon>Spermatophyta</taxon>
        <taxon>Magnoliopsida</taxon>
        <taxon>eudicotyledons</taxon>
        <taxon>Gunneridae</taxon>
        <taxon>Pentapetalae</taxon>
        <taxon>asterids</taxon>
        <taxon>lamiids</taxon>
        <taxon>Solanales</taxon>
        <taxon>Solanaceae</taxon>
        <taxon>Solanoideae</taxon>
        <taxon>Datureae</taxon>
        <taxon>Datura</taxon>
    </lineage>
</organism>
<comment type="caution">
    <text evidence="2">The sequence shown here is derived from an EMBL/GenBank/DDBJ whole genome shotgun (WGS) entry which is preliminary data.</text>
</comment>
<dbReference type="EMBL" id="JACEIK010047507">
    <property type="protein sequence ID" value="MCE5167076.1"/>
    <property type="molecule type" value="Genomic_DNA"/>
</dbReference>
<dbReference type="Proteomes" id="UP000823775">
    <property type="component" value="Unassembled WGS sequence"/>
</dbReference>
<sequence>MVQEHRRATGCSHNITRVEFQPPLVVKSVDVDSHLGLPKARGLLEVQYPSHDKTVAKILGARTCERMPRKGGRRKEEGRSTPPVRLPKCLNRFTGRSALPVSTMILPQ</sequence>
<reference evidence="2 3" key="1">
    <citation type="journal article" date="2021" name="BMC Genomics">
        <title>Datura genome reveals duplications of psychoactive alkaloid biosynthetic genes and high mutation rate following tissue culture.</title>
        <authorList>
            <person name="Rajewski A."/>
            <person name="Carter-House D."/>
            <person name="Stajich J."/>
            <person name="Litt A."/>
        </authorList>
    </citation>
    <scope>NUCLEOTIDE SEQUENCE [LARGE SCALE GENOMIC DNA]</scope>
    <source>
        <strain evidence="2">AR-01</strain>
    </source>
</reference>
<evidence type="ECO:0000313" key="2">
    <source>
        <dbReference type="EMBL" id="MCE5167076.1"/>
    </source>
</evidence>
<evidence type="ECO:0000313" key="3">
    <source>
        <dbReference type="Proteomes" id="UP000823775"/>
    </source>
</evidence>
<protein>
    <submittedName>
        <fullName evidence="2">Uncharacterized protein</fullName>
    </submittedName>
</protein>
<accession>A0ABS8Y943</accession>
<feature type="non-terminal residue" evidence="2">
    <location>
        <position position="108"/>
    </location>
</feature>
<gene>
    <name evidence="2" type="ORF">HAX54_036080</name>
</gene>